<sequence length="136" mass="14963">MTEDQHQAVDQTLAPAVDTHLEILLRMVEAQPGARMAICLTTRGGVVAGHLVAAQTWAERWEETVRQADEQRQAEVMAHLPQMIQSTQLHGETSENGLHPFLHLVDVTFMSVPGSLTSPVWRGRVSDVCGWSLGTV</sequence>
<reference evidence="1 2" key="1">
    <citation type="submission" date="2024-10" db="EMBL/GenBank/DDBJ databases">
        <title>The Natural Products Discovery Center: Release of the First 8490 Sequenced Strains for Exploring Actinobacteria Biosynthetic Diversity.</title>
        <authorList>
            <person name="Kalkreuter E."/>
            <person name="Kautsar S.A."/>
            <person name="Yang D."/>
            <person name="Bader C.D."/>
            <person name="Teijaro C.N."/>
            <person name="Fluegel L."/>
            <person name="Davis C.M."/>
            <person name="Simpson J.R."/>
            <person name="Lauterbach L."/>
            <person name="Steele A.D."/>
            <person name="Gui C."/>
            <person name="Meng S."/>
            <person name="Li G."/>
            <person name="Viehrig K."/>
            <person name="Ye F."/>
            <person name="Su P."/>
            <person name="Kiefer A.F."/>
            <person name="Nichols A."/>
            <person name="Cepeda A.J."/>
            <person name="Yan W."/>
            <person name="Fan B."/>
            <person name="Jiang Y."/>
            <person name="Adhikari A."/>
            <person name="Zheng C.-J."/>
            <person name="Schuster L."/>
            <person name="Cowan T.M."/>
            <person name="Smanski M.J."/>
            <person name="Chevrette M.G."/>
            <person name="De Carvalho L.P.S."/>
            <person name="Shen B."/>
        </authorList>
    </citation>
    <scope>NUCLEOTIDE SEQUENCE [LARGE SCALE GENOMIC DNA]</scope>
    <source>
        <strain evidence="1 2">NPDC053346</strain>
    </source>
</reference>
<gene>
    <name evidence="1" type="ORF">ACIGW0_23050</name>
</gene>
<dbReference type="EMBL" id="JBITYT010000010">
    <property type="protein sequence ID" value="MFI9122246.1"/>
    <property type="molecule type" value="Genomic_DNA"/>
</dbReference>
<evidence type="ECO:0000313" key="1">
    <source>
        <dbReference type="EMBL" id="MFI9122246.1"/>
    </source>
</evidence>
<keyword evidence="2" id="KW-1185">Reference proteome</keyword>
<accession>A0ABW8CXD0</accession>
<organism evidence="1 2">
    <name type="scientific">Streptomyces bikiniensis</name>
    <dbReference type="NCBI Taxonomy" id="1896"/>
    <lineage>
        <taxon>Bacteria</taxon>
        <taxon>Bacillati</taxon>
        <taxon>Actinomycetota</taxon>
        <taxon>Actinomycetes</taxon>
        <taxon>Kitasatosporales</taxon>
        <taxon>Streptomycetaceae</taxon>
        <taxon>Streptomyces</taxon>
    </lineage>
</organism>
<evidence type="ECO:0008006" key="3">
    <source>
        <dbReference type="Google" id="ProtNLM"/>
    </source>
</evidence>
<protein>
    <recommendedName>
        <fullName evidence="3">Roadblock/LAMTOR2 domain-containing protein</fullName>
    </recommendedName>
</protein>
<proteinExistence type="predicted"/>
<name>A0ABW8CXD0_STRBI</name>
<dbReference type="RefSeq" id="WP_399617819.1">
    <property type="nucleotide sequence ID" value="NZ_JBITYT010000010.1"/>
</dbReference>
<evidence type="ECO:0000313" key="2">
    <source>
        <dbReference type="Proteomes" id="UP001614391"/>
    </source>
</evidence>
<dbReference type="Proteomes" id="UP001614391">
    <property type="component" value="Unassembled WGS sequence"/>
</dbReference>
<comment type="caution">
    <text evidence="1">The sequence shown here is derived from an EMBL/GenBank/DDBJ whole genome shotgun (WGS) entry which is preliminary data.</text>
</comment>